<dbReference type="AlphaFoldDB" id="A0AA88Y5Q2"/>
<dbReference type="GO" id="GO:0007165">
    <property type="term" value="P:signal transduction"/>
    <property type="evidence" value="ECO:0007669"/>
    <property type="project" value="InterPro"/>
</dbReference>
<keyword evidence="3" id="KW-1185">Reference proteome</keyword>
<accession>A0AA88Y5Q2</accession>
<evidence type="ECO:0000259" key="1">
    <source>
        <dbReference type="PROSITE" id="PS50104"/>
    </source>
</evidence>
<dbReference type="InterPro" id="IPR035897">
    <property type="entry name" value="Toll_tir_struct_dom_sf"/>
</dbReference>
<dbReference type="Proteomes" id="UP001186944">
    <property type="component" value="Unassembled WGS sequence"/>
</dbReference>
<evidence type="ECO:0000313" key="3">
    <source>
        <dbReference type="Proteomes" id="UP001186944"/>
    </source>
</evidence>
<dbReference type="Gene3D" id="3.40.50.10140">
    <property type="entry name" value="Toll/interleukin-1 receptor homology (TIR) domain"/>
    <property type="match status" value="1"/>
</dbReference>
<comment type="caution">
    <text evidence="2">The sequence shown here is derived from an EMBL/GenBank/DDBJ whole genome shotgun (WGS) entry which is preliminary data.</text>
</comment>
<dbReference type="SUPFAM" id="SSF52200">
    <property type="entry name" value="Toll/Interleukin receptor TIR domain"/>
    <property type="match status" value="1"/>
</dbReference>
<organism evidence="2 3">
    <name type="scientific">Pinctada imbricata</name>
    <name type="common">Atlantic pearl-oyster</name>
    <name type="synonym">Pinctada martensii</name>
    <dbReference type="NCBI Taxonomy" id="66713"/>
    <lineage>
        <taxon>Eukaryota</taxon>
        <taxon>Metazoa</taxon>
        <taxon>Spiralia</taxon>
        <taxon>Lophotrochozoa</taxon>
        <taxon>Mollusca</taxon>
        <taxon>Bivalvia</taxon>
        <taxon>Autobranchia</taxon>
        <taxon>Pteriomorphia</taxon>
        <taxon>Pterioida</taxon>
        <taxon>Pterioidea</taxon>
        <taxon>Pteriidae</taxon>
        <taxon>Pinctada</taxon>
    </lineage>
</organism>
<dbReference type="EMBL" id="VSWD01000007">
    <property type="protein sequence ID" value="KAK3099005.1"/>
    <property type="molecule type" value="Genomic_DNA"/>
</dbReference>
<name>A0AA88Y5Q2_PINIB</name>
<reference evidence="2" key="1">
    <citation type="submission" date="2019-08" db="EMBL/GenBank/DDBJ databases">
        <title>The improved chromosome-level genome for the pearl oyster Pinctada fucata martensii using PacBio sequencing and Hi-C.</title>
        <authorList>
            <person name="Zheng Z."/>
        </authorList>
    </citation>
    <scope>NUCLEOTIDE SEQUENCE</scope>
    <source>
        <strain evidence="2">ZZ-2019</strain>
        <tissue evidence="2">Adductor muscle</tissue>
    </source>
</reference>
<sequence length="192" mass="22920">MCKQRSLPRHYHEFDVFVSSDEQRADIRKWIMTTLIPMLQREGIRVYVPMISLPLGAIRSEETERIIRKCHTFLVILSDGYFEDGSIWTSFEWKAVWKRFYSTQNLDIVLVNFDLLDKADISDRPTKALLNLGYAIEFHNQSGDIHDKIKRRIRRSDFKETSRGRFRYKQNLDEDWELVKMNECTPLLLDEN</sequence>
<feature type="domain" description="TIR" evidence="1">
    <location>
        <begin position="12"/>
        <end position="153"/>
    </location>
</feature>
<dbReference type="PROSITE" id="PS50104">
    <property type="entry name" value="TIR"/>
    <property type="match status" value="1"/>
</dbReference>
<dbReference type="InterPro" id="IPR000157">
    <property type="entry name" value="TIR_dom"/>
</dbReference>
<proteinExistence type="predicted"/>
<dbReference type="Pfam" id="PF01582">
    <property type="entry name" value="TIR"/>
    <property type="match status" value="1"/>
</dbReference>
<protein>
    <recommendedName>
        <fullName evidence="1">TIR domain-containing protein</fullName>
    </recommendedName>
</protein>
<gene>
    <name evidence="2" type="ORF">FSP39_025193</name>
</gene>
<evidence type="ECO:0000313" key="2">
    <source>
        <dbReference type="EMBL" id="KAK3099005.1"/>
    </source>
</evidence>